<feature type="domain" description="Vacuolar protein sorting-associated protein 13 VPS13 adaptor binding" evidence="7">
    <location>
        <begin position="1923"/>
        <end position="2502"/>
    </location>
</feature>
<dbReference type="EMBL" id="ML004462">
    <property type="protein sequence ID" value="RKP30260.1"/>
    <property type="molecule type" value="Genomic_DNA"/>
</dbReference>
<comment type="function">
    <text evidence="4">Mediates the transfer of lipids between membranes at organelle contact sites. May play a role in mitochondrial lipid homeostasis.</text>
</comment>
<dbReference type="InterPro" id="IPR009543">
    <property type="entry name" value="VPS13_VAB"/>
</dbReference>
<evidence type="ECO:0000313" key="9">
    <source>
        <dbReference type="EMBL" id="RKP30260.1"/>
    </source>
</evidence>
<dbReference type="Pfam" id="PF25033">
    <property type="entry name" value="VPS13_M"/>
    <property type="match status" value="1"/>
</dbReference>
<dbReference type="PIRSF" id="PIRSF037235">
    <property type="entry name" value="VPS13_fungi"/>
    <property type="match status" value="1"/>
</dbReference>
<organism evidence="9 10">
    <name type="scientific">Metschnikowia bicuspidata</name>
    <dbReference type="NCBI Taxonomy" id="27322"/>
    <lineage>
        <taxon>Eukaryota</taxon>
        <taxon>Fungi</taxon>
        <taxon>Dikarya</taxon>
        <taxon>Ascomycota</taxon>
        <taxon>Saccharomycotina</taxon>
        <taxon>Pichiomycetes</taxon>
        <taxon>Metschnikowiaceae</taxon>
        <taxon>Metschnikowia</taxon>
    </lineage>
</organism>
<dbReference type="Proteomes" id="UP000268321">
    <property type="component" value="Unassembled WGS sequence"/>
</dbReference>
<evidence type="ECO:0000259" key="8">
    <source>
        <dbReference type="Pfam" id="PF25037"/>
    </source>
</evidence>
<keyword evidence="3 4" id="KW-0445">Lipid transport</keyword>
<dbReference type="InterPro" id="IPR056747">
    <property type="entry name" value="VPS13-like_M"/>
</dbReference>
<comment type="similarity">
    <text evidence="1 4">Belongs to the VPS13 family.</text>
</comment>
<dbReference type="PANTHER" id="PTHR16166">
    <property type="entry name" value="VACUOLAR PROTEIN SORTING-ASSOCIATED PROTEIN VPS13"/>
    <property type="match status" value="1"/>
</dbReference>
<dbReference type="InterPro" id="IPR017148">
    <property type="entry name" value="VPS13_fungi"/>
</dbReference>
<protein>
    <recommendedName>
        <fullName evidence="4">Vacuolar protein sorting-associated protein</fullName>
    </recommendedName>
</protein>
<evidence type="ECO:0000259" key="6">
    <source>
        <dbReference type="Pfam" id="PF25033"/>
    </source>
</evidence>
<evidence type="ECO:0000259" key="5">
    <source>
        <dbReference type="Pfam" id="PF12624"/>
    </source>
</evidence>
<evidence type="ECO:0000256" key="3">
    <source>
        <dbReference type="ARBA" id="ARBA00023055"/>
    </source>
</evidence>
<feature type="domain" description="Chorein N-terminal" evidence="5">
    <location>
        <begin position="1"/>
        <end position="814"/>
    </location>
</feature>
<dbReference type="GO" id="GO:0007005">
    <property type="term" value="P:mitochondrion organization"/>
    <property type="evidence" value="ECO:0007669"/>
    <property type="project" value="TreeGrafter"/>
</dbReference>
<dbReference type="InterPro" id="IPR026847">
    <property type="entry name" value="VPS13"/>
</dbReference>
<dbReference type="InterPro" id="IPR026854">
    <property type="entry name" value="VPS13_N"/>
</dbReference>
<dbReference type="InterPro" id="IPR056748">
    <property type="entry name" value="VPS13-like_C"/>
</dbReference>
<feature type="domain" description="VPS13-like middle region" evidence="6">
    <location>
        <begin position="1145"/>
        <end position="1830"/>
    </location>
</feature>
<dbReference type="GO" id="GO:0005794">
    <property type="term" value="C:Golgi apparatus"/>
    <property type="evidence" value="ECO:0007669"/>
    <property type="project" value="UniProtKB-UniRule"/>
</dbReference>
<evidence type="ECO:0000256" key="2">
    <source>
        <dbReference type="ARBA" id="ARBA00022448"/>
    </source>
</evidence>
<keyword evidence="10" id="KW-1185">Reference proteome</keyword>
<keyword evidence="4" id="KW-0333">Golgi apparatus</keyword>
<evidence type="ECO:0000259" key="7">
    <source>
        <dbReference type="Pfam" id="PF25036"/>
    </source>
</evidence>
<name>A0A4P9ZEA6_9ASCO</name>
<dbReference type="GO" id="GO:0045053">
    <property type="term" value="P:protein retention in Golgi apparatus"/>
    <property type="evidence" value="ECO:0007669"/>
    <property type="project" value="UniProtKB-UniRule"/>
</dbReference>
<feature type="domain" description="Intermembrane lipid transfer protein VPS13-like C-terminal" evidence="8">
    <location>
        <begin position="3026"/>
        <end position="3130"/>
    </location>
</feature>
<keyword evidence="2 4" id="KW-0813">Transport</keyword>
<evidence type="ECO:0000256" key="1">
    <source>
        <dbReference type="ARBA" id="ARBA00006545"/>
    </source>
</evidence>
<dbReference type="Pfam" id="PF25036">
    <property type="entry name" value="VPS13_VAB"/>
    <property type="match status" value="1"/>
</dbReference>
<proteinExistence type="inferred from homology"/>
<dbReference type="GO" id="GO:0045324">
    <property type="term" value="P:late endosome to vacuole transport"/>
    <property type="evidence" value="ECO:0007669"/>
    <property type="project" value="UniProtKB-UniRule"/>
</dbReference>
<evidence type="ECO:0000256" key="4">
    <source>
        <dbReference type="PIRNR" id="PIRNR037235"/>
    </source>
</evidence>
<dbReference type="GO" id="GO:0006869">
    <property type="term" value="P:lipid transport"/>
    <property type="evidence" value="ECO:0007669"/>
    <property type="project" value="UniProtKB-KW"/>
</dbReference>
<accession>A0A4P9ZEA6</accession>
<dbReference type="OrthoDB" id="428159at2759"/>
<dbReference type="Pfam" id="PF12624">
    <property type="entry name" value="VPS13_N"/>
    <property type="match status" value="1"/>
</dbReference>
<reference evidence="10" key="1">
    <citation type="journal article" date="2018" name="Nat. Microbiol.">
        <title>Leveraging single-cell genomics to expand the fungal tree of life.</title>
        <authorList>
            <person name="Ahrendt S.R."/>
            <person name="Quandt C.A."/>
            <person name="Ciobanu D."/>
            <person name="Clum A."/>
            <person name="Salamov A."/>
            <person name="Andreopoulos B."/>
            <person name="Cheng J.F."/>
            <person name="Woyke T."/>
            <person name="Pelin A."/>
            <person name="Henrissat B."/>
            <person name="Reynolds N.K."/>
            <person name="Benny G.L."/>
            <person name="Smith M.E."/>
            <person name="James T.Y."/>
            <person name="Grigoriev I.V."/>
        </authorList>
    </citation>
    <scope>NUCLEOTIDE SEQUENCE [LARGE SCALE GENOMIC DNA]</scope>
    <source>
        <strain evidence="10">Baker2002</strain>
    </source>
</reference>
<dbReference type="GO" id="GO:0006623">
    <property type="term" value="P:protein targeting to vacuole"/>
    <property type="evidence" value="ECO:0007669"/>
    <property type="project" value="TreeGrafter"/>
</dbReference>
<evidence type="ECO:0000313" key="10">
    <source>
        <dbReference type="Proteomes" id="UP000268321"/>
    </source>
</evidence>
<sequence>MFESIVATLLNRLLGAYVENFDAKQLDIGIWSGDVRLKNLKLKKESLDKFKFPLDVNFGHLGELTLQIPWSNLKGKPVKVIVEDVYLLAAPIILNEYDAAEDERREQQLKQDKLRDLEAVQSTLNSNPQLALDFSANESFTELLVTKIVDNVQVTIRNIHVRYEDDGVLTESPYAIGATLQELLALSTDENWVPSFIAITQNFTRKLLLLKEFAFYMETDASLVYTDDAEELLHRLKNGFHTARAEHILKPVSGQGHVLVHKAGTTAAHPHIRAELFFDEFSIDFNSAQYRDVLWTALKLQWYQKTWRFRKLRPRVAVADAPRDWFVYVARLVLNEIHTKNYRWSWAHFKTRRDQRKQYVALWKHKLVKGALSPDQSDALARLEHALSYEDIKFYRLLTLLEIRLQNLKTRQEQVQAHAQVGQGWFSWWTGAPQQDISSDDDDDTHGAGGLALTDEQRRVLYETIDYDENQAAAAAISAPKDRVLTEVFVNLKKAGFSLKVHKDSPALAELAAEGCRTQYYQRPDSFLARFQLEEFKIEDGTPKPLYKHIVSVKQAHLHAPSAASASSESSAPCSEPFFLFSFENNPLDRSADSKLVAELKSMTIFYNHRFADEVVTFFRPPEIHLDTVGAIMNAAEATMEGLTAQTRIGLQYALEEHKTINVKLDLQAPLIVVPLEPSNWKSPVAVLDAGHINVHSHLVDQATIDEIKAKHSYTADDWLRLNTLMYDRFNLHLQDAQFLVGPTIKTTMEQLHTKNPQLSAVVLDDLDLKLSLGVSILPDAVNLPRFKVNGEIPHIQVSMNDFQYKTVMQLLDAVVPTSTRASSDASSVLDASVFDPSSVFDPPCVFDAFEDSDIEPSNSAETRAEPPATTQRILETLFAVQKIVVSFLRCLDASSWKTEHLVDVVGDTLAFLFYSTAADMHVDLSLQDINVVDHIERSGIAEFGRLVLSNNFLEEDEVERRNAQLFKVRYVRRRRVVEFRGHEVEVFDHDVALDMSALKFVLLRKSLLSILNFVLNTFTDPTAAATPADEIKHADKSVLPQEINVAVALDSVLVVLNEEGVKLATLQLGTALFTTRVLPEAMEVRGRLGSLSLFEDSNHGLPRDSMFRTLISLDGDNLAEFTYQTYDATAHRELYLSLIEFSAAATQINFVEDAFLRIFSFLSKFQKMKAIYDAARDAAINLAVRIENAGQIKMDVCVKAPIIHFPRLVGVDVAEGCDDLIVELGDLYLTNEFFEREGVLHNVIRSGINNVKVWSSLNFSGADREAGRVDESNRRVDSKDGRISQIGNIIDGLDIDFELDYVDHIVADVPTCVVKGSMPEINMDLTELQLRYIYNLQTLISAGWGSFSEDGPLDDIEEDAENANAAIRHYTHAHNGGSSASGTENSAHETADDVSLVEIIPKHTKFDLEFLIPRISMTLYNNTHGITNYADKKLTTLAANKLRLELHMTEDTHFNMRTSVASFNVQDVRTGSANCFTEIIPQVLNGKDQLAVQVSSSGDGAARRRLVILSLEEPRIVLALDFIFELQAFGAAGLEPDSADVSRADYHHPCPELTPVSAPAPSPALWALSLNVLKPSIILLADATKADTEALVFKVEELLLSSQNIMSVAVNRVGMFVATMDRFDDQRMRIIDDFSISFAMDARGSTPCEFLTRINFSVDALLVRVSFRDIRLAMAILDKANAYYTETSERQRGDAAIVLRDASRTAEVGPNAFSNDFKRRLSAYAPSTESSFVSHKTAPTPARRLAHDAVVVKGEELDASFGGARLVLIGDVYELPVLDVGVKPFSARVQNWSTELSAEVHLESYVNIYNYAKSVWEPMLEAWPVAVYASTTRTPRASVVVEVVSRELADLTLLSRSIALLSNISASLTTEAPHKPREDVTPYIVQNDTEYALEVWISRADGARDNQRVVPSGASVNWEFEDWRSIRENLDTHSDQDYLGLRLVGSRYAAVERVAASGEGEDIYVLHPPVNGVRNRLVCEITLRRENRKVICIRSTVTIKNGAQSALAVQFMLCRGSRTQFVIEPGQRRALPIDLVYSDKFRLRPSMCTPFKWSTESFDWRLLMKGGVSLSCSTIGEQELSYYYYQAEAQYDADEPLAAIYPHLDVVVKAPIELENLLPYDIDFRLYDKSIKRDWGGSIARGRVGYIHVATLQSLLLLSVEPKGCGFGRSEFAIINAPRHSAFLSENVSTVKHRDGQVVQLRLSYPAHQSLKTSIKVAISAPYLVLNRTGQPLVICDRARPNEAITVGANCFESSLGGPDGSVPRNTPHMFSFGEGDKPLNRAFARVGGLSWSKPISFDAIGKFTGVSAPHADNLSQEMNFGVSVAEGEGKYNLTRVVTFTPRYILRNALAESVVVAESGSTKQYEVGAGAALPLFNLRSGTRKVAILRFARRARLWSLPFVLDDIGQIFLKLQKDQCGQVLVKVNIVTEGATIFLTVMDANSEWPFLIKNYTDTNFYVYQSNPNVNASNEVVKHDVDYKPIYYQVLASSVMPYAYDYPNAVVKNIVVRAHGRERNINLAEIGNLKPFRLPALQNADLRIVDLNVCVDGPTQSLVITDYDPALSLYQLQDDAGSGNATQMHVATADKDEDYYTKVVVRLEGLGVSLVNARFQELCYASFRGVELRYNESDLFQNLSVKLKWIQVDNQLYGGIFPIILYPTVVPKSGKEMNNHPSFSAAVCRVKDTAYGVIFVKYATVLLQEMSLEVDEDFLFALIDFAKFPGASWNVETPDKLCDDTLALPEPKSSYDTSDIYFEALHLQPALVNLSFVRTERVNAEYRAVAHLNPLMFFVNMLTMAIGNINEAPMSLNALFIENIRVPIPILWQSIQSHYGQAFIYQLHKILGSADFLGNPVGLFNNISSGVLDIFYEPYNGLVMNDRPQEIGIGFAKGGLSFVKKSVFGLSDSFAKVTGSLAKGLAVATMDRRFQERRRLNQRRNRPKHALYGFKSGADSFFESISSGVTGIASAPLEGAAKDGAGGFLKGLGKGLIGLPTKTAIGLFDLASNVSEGIKNTTTVFDTDGLEKVRLPRVISHDHVIRTFSPREAQGQFWLKSLEGGKFLDQVYLAHLVLPGEEQAVLVTFEFILVFHINTHKIAWTVTFDRVKTISLESTGISIVWKKGEGPFIPVPEKKSKLFIYNKIRVAVDQYNKHCQVAL</sequence>
<gene>
    <name evidence="9" type="ORF">METBISCDRAFT_27520</name>
</gene>
<dbReference type="Pfam" id="PF25037">
    <property type="entry name" value="VPS13_C"/>
    <property type="match status" value="1"/>
</dbReference>
<dbReference type="PANTHER" id="PTHR16166:SF93">
    <property type="entry name" value="INTERMEMBRANE LIPID TRANSFER PROTEIN VPS13"/>
    <property type="match status" value="1"/>
</dbReference>